<sequence>MSVSLGAPGQHKQASRKGKKAWRKNIDITPVQEGLEDVREEIIQGGLLSEKPAEELFTLDTTGSTAIQKAYNKVHKPLKADEIIAQRSAVPAVDSRKRSSSKVTDGIIEPSGKKRRGGGVSHKELERLKQIAYGGDSVHKDVVKTDNTPAYDPWAVEPPKQDPRFSFLEPPKPVRAPKTLNEAPISLAADGKKIPAVKRPEGEMSYNPTFEDWSEALENAGQKEVEAELKRLQAEAAEQDLRERAAASAAQQGAEIDEGDDDESAWEGFESEAENEPLSARQRRPERKTQSQKNKAKRRKEGERQAKWEEKMQKKAAQAEQIKALAEAIEAKEKARAEASANGEDADESGEGDDTVLRRKNIRNAPFPEKQLELVLPDELSESLRLLKPEGNLVKDRFRNMIVRGKLESRRPITQPKKAKRTYTEKWTYKDFKI</sequence>
<dbReference type="OrthoDB" id="5072at2759"/>
<evidence type="ECO:0000313" key="8">
    <source>
        <dbReference type="Proteomes" id="UP000076632"/>
    </source>
</evidence>
<dbReference type="FunCoup" id="A0A165HB14">
    <property type="interactions" value="617"/>
</dbReference>
<organism evidence="7 8">
    <name type="scientific">Xylona heveae (strain CBS 132557 / TC161)</name>
    <dbReference type="NCBI Taxonomy" id="1328760"/>
    <lineage>
        <taxon>Eukaryota</taxon>
        <taxon>Fungi</taxon>
        <taxon>Dikarya</taxon>
        <taxon>Ascomycota</taxon>
        <taxon>Pezizomycotina</taxon>
        <taxon>Xylonomycetes</taxon>
        <taxon>Xylonales</taxon>
        <taxon>Xylonaceae</taxon>
        <taxon>Xylona</taxon>
    </lineage>
</organism>
<reference evidence="7 8" key="1">
    <citation type="journal article" date="2016" name="Fungal Biol.">
        <title>The genome of Xylona heveae provides a window into fungal endophytism.</title>
        <authorList>
            <person name="Gazis R."/>
            <person name="Kuo A."/>
            <person name="Riley R."/>
            <person name="LaButti K."/>
            <person name="Lipzen A."/>
            <person name="Lin J."/>
            <person name="Amirebrahimi M."/>
            <person name="Hesse C.N."/>
            <person name="Spatafora J.W."/>
            <person name="Henrissat B."/>
            <person name="Hainaut M."/>
            <person name="Grigoriev I.V."/>
            <person name="Hibbett D.S."/>
        </authorList>
    </citation>
    <scope>NUCLEOTIDE SEQUENCE [LARGE SCALE GENOMIC DNA]</scope>
    <source>
        <strain evidence="7 8">TC161</strain>
    </source>
</reference>
<proteinExistence type="inferred from homology"/>
<dbReference type="PANTHER" id="PTHR14211:SF7">
    <property type="entry name" value="RIBOSOME BIOGENESIS PROTEIN NOP53"/>
    <property type="match status" value="1"/>
</dbReference>
<feature type="region of interest" description="Disordered" evidence="6">
    <location>
        <begin position="1"/>
        <end position="25"/>
    </location>
</feature>
<keyword evidence="3 5" id="KW-0690">Ribosome biogenesis</keyword>
<evidence type="ECO:0000256" key="1">
    <source>
        <dbReference type="ARBA" id="ARBA00008838"/>
    </source>
</evidence>
<comment type="subcellular location">
    <subcellularLocation>
        <location evidence="5">Nucleus</location>
        <location evidence="5">Nucleolus</location>
    </subcellularLocation>
    <subcellularLocation>
        <location evidence="5">Nucleus</location>
        <location evidence="5">Nucleoplasm</location>
    </subcellularLocation>
</comment>
<name>A0A165HB14_XYLHT</name>
<keyword evidence="4 5" id="KW-0539">Nucleus</keyword>
<gene>
    <name evidence="7" type="ORF">L228DRAFT_281979</name>
</gene>
<evidence type="ECO:0000256" key="6">
    <source>
        <dbReference type="SAM" id="MobiDB-lite"/>
    </source>
</evidence>
<evidence type="ECO:0000256" key="5">
    <source>
        <dbReference type="PIRNR" id="PIRNR017302"/>
    </source>
</evidence>
<feature type="region of interest" description="Disordered" evidence="6">
    <location>
        <begin position="88"/>
        <end position="124"/>
    </location>
</feature>
<feature type="compositionally biased region" description="Acidic residues" evidence="6">
    <location>
        <begin position="344"/>
        <end position="354"/>
    </location>
</feature>
<dbReference type="Pfam" id="PF07767">
    <property type="entry name" value="Nop53"/>
    <property type="match status" value="1"/>
</dbReference>
<feature type="compositionally biased region" description="Basic residues" evidence="6">
    <location>
        <begin position="13"/>
        <end position="23"/>
    </location>
</feature>
<dbReference type="InParanoid" id="A0A165HB14"/>
<evidence type="ECO:0000313" key="7">
    <source>
        <dbReference type="EMBL" id="KZF23238.1"/>
    </source>
</evidence>
<feature type="compositionally biased region" description="Acidic residues" evidence="6">
    <location>
        <begin position="255"/>
        <end position="275"/>
    </location>
</feature>
<feature type="compositionally biased region" description="Low complexity" evidence="6">
    <location>
        <begin position="315"/>
        <end position="328"/>
    </location>
</feature>
<dbReference type="STRING" id="1328760.A0A165HB14"/>
<comment type="similarity">
    <text evidence="1 5">Belongs to the NOP53 family.</text>
</comment>
<feature type="compositionally biased region" description="Basic and acidic residues" evidence="6">
    <location>
        <begin position="300"/>
        <end position="313"/>
    </location>
</feature>
<dbReference type="GeneID" id="28901074"/>
<dbReference type="InterPro" id="IPR011687">
    <property type="entry name" value="Nop53/GLTSCR2"/>
</dbReference>
<evidence type="ECO:0000256" key="3">
    <source>
        <dbReference type="ARBA" id="ARBA00022517"/>
    </source>
</evidence>
<dbReference type="PIRSF" id="PIRSF017302">
    <property type="entry name" value="Gltscr2"/>
    <property type="match status" value="1"/>
</dbReference>
<dbReference type="GO" id="GO:0005730">
    <property type="term" value="C:nucleolus"/>
    <property type="evidence" value="ECO:0007669"/>
    <property type="project" value="UniProtKB-SubCell"/>
</dbReference>
<protein>
    <recommendedName>
        <fullName evidence="2 5">Ribosome biogenesis protein NOP53</fullName>
    </recommendedName>
</protein>
<dbReference type="AlphaFoldDB" id="A0A165HB14"/>
<dbReference type="EMBL" id="KV407457">
    <property type="protein sequence ID" value="KZF23238.1"/>
    <property type="molecule type" value="Genomic_DNA"/>
</dbReference>
<feature type="compositionally biased region" description="Basic and acidic residues" evidence="6">
    <location>
        <begin position="221"/>
        <end position="245"/>
    </location>
</feature>
<keyword evidence="8" id="KW-1185">Reference proteome</keyword>
<dbReference type="OMA" id="TEKWTHK"/>
<dbReference type="PANTHER" id="PTHR14211">
    <property type="entry name" value="GLIOMA SUPPRESSOR CANDIDATE REGION GENE 2"/>
    <property type="match status" value="1"/>
</dbReference>
<dbReference type="RefSeq" id="XP_018188793.1">
    <property type="nucleotide sequence ID" value="XM_018335937.1"/>
</dbReference>
<evidence type="ECO:0000256" key="2">
    <source>
        <dbReference type="ARBA" id="ARBA00018339"/>
    </source>
</evidence>
<dbReference type="GO" id="GO:0005654">
    <property type="term" value="C:nucleoplasm"/>
    <property type="evidence" value="ECO:0007669"/>
    <property type="project" value="UniProtKB-SubCell"/>
</dbReference>
<dbReference type="GO" id="GO:0006364">
    <property type="term" value="P:rRNA processing"/>
    <property type="evidence" value="ECO:0007669"/>
    <property type="project" value="TreeGrafter"/>
</dbReference>
<comment type="function">
    <text evidence="5">May play a role in ribosome biogenesis.</text>
</comment>
<dbReference type="GO" id="GO:0008097">
    <property type="term" value="F:5S rRNA binding"/>
    <property type="evidence" value="ECO:0007669"/>
    <property type="project" value="TreeGrafter"/>
</dbReference>
<feature type="compositionally biased region" description="Basic and acidic residues" evidence="6">
    <location>
        <begin position="190"/>
        <end position="202"/>
    </location>
</feature>
<dbReference type="Proteomes" id="UP000076632">
    <property type="component" value="Unassembled WGS sequence"/>
</dbReference>
<feature type="region of interest" description="Disordered" evidence="6">
    <location>
        <begin position="140"/>
        <end position="359"/>
    </location>
</feature>
<evidence type="ECO:0000256" key="4">
    <source>
        <dbReference type="ARBA" id="ARBA00023242"/>
    </source>
</evidence>
<accession>A0A165HB14</accession>
<dbReference type="GO" id="GO:0000027">
    <property type="term" value="P:ribosomal large subunit assembly"/>
    <property type="evidence" value="ECO:0007669"/>
    <property type="project" value="UniProtKB-UniRule"/>
</dbReference>